<keyword evidence="1" id="KW-0472">Membrane</keyword>
<keyword evidence="1" id="KW-1133">Transmembrane helix</keyword>
<dbReference type="EMBL" id="AYKH01000004">
    <property type="protein sequence ID" value="ROO29476.1"/>
    <property type="molecule type" value="Genomic_DNA"/>
</dbReference>
<dbReference type="GO" id="GO:0016020">
    <property type="term" value="C:membrane"/>
    <property type="evidence" value="ECO:0007669"/>
    <property type="project" value="InterPro"/>
</dbReference>
<feature type="domain" description="EamA" evidence="2">
    <location>
        <begin position="18"/>
        <end position="147"/>
    </location>
</feature>
<evidence type="ECO:0000313" key="3">
    <source>
        <dbReference type="EMBL" id="ROO29476.1"/>
    </source>
</evidence>
<evidence type="ECO:0000259" key="2">
    <source>
        <dbReference type="Pfam" id="PF00892"/>
    </source>
</evidence>
<feature type="transmembrane region" description="Helical" evidence="1">
    <location>
        <begin position="189"/>
        <end position="215"/>
    </location>
</feature>
<protein>
    <submittedName>
        <fullName evidence="3">Membrane protein</fullName>
    </submittedName>
</protein>
<gene>
    <name evidence="3" type="ORF">SAOR_03220</name>
</gene>
<feature type="domain" description="EamA" evidence="2">
    <location>
        <begin position="159"/>
        <end position="293"/>
    </location>
</feature>
<dbReference type="InterPro" id="IPR000620">
    <property type="entry name" value="EamA_dom"/>
</dbReference>
<accession>A0A423PV38</accession>
<dbReference type="PANTHER" id="PTHR22911:SF76">
    <property type="entry name" value="EAMA DOMAIN-CONTAINING PROTEIN"/>
    <property type="match status" value="1"/>
</dbReference>
<feature type="transmembrane region" description="Helical" evidence="1">
    <location>
        <begin position="76"/>
        <end position="96"/>
    </location>
</feature>
<keyword evidence="4" id="KW-1185">Reference proteome</keyword>
<feature type="transmembrane region" description="Helical" evidence="1">
    <location>
        <begin position="246"/>
        <end position="270"/>
    </location>
</feature>
<comment type="caution">
    <text evidence="3">The sequence shown here is derived from an EMBL/GenBank/DDBJ whole genome shotgun (WGS) entry which is preliminary data.</text>
</comment>
<reference evidence="3 4" key="1">
    <citation type="submission" date="2013-10" db="EMBL/GenBank/DDBJ databases">
        <title>Salinisphaera orenii MK-B5 Genome Sequencing.</title>
        <authorList>
            <person name="Lai Q."/>
            <person name="Li C."/>
            <person name="Shao Z."/>
        </authorList>
    </citation>
    <scope>NUCLEOTIDE SEQUENCE [LARGE SCALE GENOMIC DNA]</scope>
    <source>
        <strain evidence="3 4">MK-B5</strain>
    </source>
</reference>
<feature type="transmembrane region" description="Helical" evidence="1">
    <location>
        <begin position="276"/>
        <end position="295"/>
    </location>
</feature>
<name>A0A423PV38_9GAMM</name>
<evidence type="ECO:0000313" key="4">
    <source>
        <dbReference type="Proteomes" id="UP000283993"/>
    </source>
</evidence>
<keyword evidence="1" id="KW-0812">Transmembrane</keyword>
<feature type="transmembrane region" description="Helical" evidence="1">
    <location>
        <begin position="46"/>
        <end position="64"/>
    </location>
</feature>
<dbReference type="Pfam" id="PF00892">
    <property type="entry name" value="EamA"/>
    <property type="match status" value="2"/>
</dbReference>
<dbReference type="SUPFAM" id="SSF103481">
    <property type="entry name" value="Multidrug resistance efflux transporter EmrE"/>
    <property type="match status" value="2"/>
</dbReference>
<feature type="transmembrane region" description="Helical" evidence="1">
    <location>
        <begin position="102"/>
        <end position="124"/>
    </location>
</feature>
<dbReference type="InterPro" id="IPR037185">
    <property type="entry name" value="EmrE-like"/>
</dbReference>
<evidence type="ECO:0000256" key="1">
    <source>
        <dbReference type="SAM" id="Phobius"/>
    </source>
</evidence>
<feature type="transmembrane region" description="Helical" evidence="1">
    <location>
        <begin position="155"/>
        <end position="177"/>
    </location>
</feature>
<feature type="transmembrane region" description="Helical" evidence="1">
    <location>
        <begin position="131"/>
        <end position="149"/>
    </location>
</feature>
<organism evidence="3 4">
    <name type="scientific">Salinisphaera orenii MK-B5</name>
    <dbReference type="NCBI Taxonomy" id="856730"/>
    <lineage>
        <taxon>Bacteria</taxon>
        <taxon>Pseudomonadati</taxon>
        <taxon>Pseudomonadota</taxon>
        <taxon>Gammaproteobacteria</taxon>
        <taxon>Salinisphaerales</taxon>
        <taxon>Salinisphaeraceae</taxon>
        <taxon>Salinisphaera</taxon>
    </lineage>
</organism>
<dbReference type="AlphaFoldDB" id="A0A423PV38"/>
<dbReference type="Gene3D" id="1.10.3730.20">
    <property type="match status" value="1"/>
</dbReference>
<sequence length="306" mass="32053">MPQAARAMSEHNTWKVPFALFVAVLGVSASAPLVKLAEAPAAAVAAYRMLFSTLLLLPVVALAHRGELAGMRRSDLLHCLAAGTLLGFHFLAWFVSLDYTTVASSVTLATLQPLFAFVLAYFMFGERLRPRAFAGALLSIAGAMVIGWGDIAVSGMALLGDALALLGAALATGYFFAGYRARQHLSLNAYTFVVYATAAVVLLGYCAVAGVPLTGFAGADWGVFVALAVFPTLLGHSVFNWSMRYVSATVISVVILCEPIGASALAWLMFGTLPQASHYIGGAAVLAGVLVFMRYRNPPAPASASG</sequence>
<feature type="transmembrane region" description="Helical" evidence="1">
    <location>
        <begin position="221"/>
        <end position="239"/>
    </location>
</feature>
<dbReference type="PANTHER" id="PTHR22911">
    <property type="entry name" value="ACYL-MALONYL CONDENSING ENZYME-RELATED"/>
    <property type="match status" value="1"/>
</dbReference>
<proteinExistence type="predicted"/>
<dbReference type="Proteomes" id="UP000283993">
    <property type="component" value="Unassembled WGS sequence"/>
</dbReference>